<accession>V8NT72</accession>
<sequence>MATSGFEIPAAVSPQPGVKKGFAEKNEGGTVWCMFYKKALSLNRDETEGGVERRGNRQSRVATLGKCLRSADFKLTAEVHKKVNETNGNTRFPPLKSVTAPGLSAKLIRAKICHRSCKHGYTAGVSNWWPTGQRCHAQAMSTQAPQGQKHHDTSRDINMMRQV</sequence>
<dbReference type="AlphaFoldDB" id="V8NT72"/>
<comment type="caution">
    <text evidence="2">The sequence shown here is derived from an EMBL/GenBank/DDBJ whole genome shotgun (WGS) entry which is preliminary data.</text>
</comment>
<dbReference type="Proteomes" id="UP000018936">
    <property type="component" value="Unassembled WGS sequence"/>
</dbReference>
<organism evidence="2 3">
    <name type="scientific">Ophiophagus hannah</name>
    <name type="common">King cobra</name>
    <name type="synonym">Naja hannah</name>
    <dbReference type="NCBI Taxonomy" id="8665"/>
    <lineage>
        <taxon>Eukaryota</taxon>
        <taxon>Metazoa</taxon>
        <taxon>Chordata</taxon>
        <taxon>Craniata</taxon>
        <taxon>Vertebrata</taxon>
        <taxon>Euteleostomi</taxon>
        <taxon>Lepidosauria</taxon>
        <taxon>Squamata</taxon>
        <taxon>Bifurcata</taxon>
        <taxon>Unidentata</taxon>
        <taxon>Episquamata</taxon>
        <taxon>Toxicofera</taxon>
        <taxon>Serpentes</taxon>
        <taxon>Colubroidea</taxon>
        <taxon>Elapidae</taxon>
        <taxon>Elapinae</taxon>
        <taxon>Ophiophagus</taxon>
    </lineage>
</organism>
<name>V8NT72_OPHHA</name>
<evidence type="ECO:0000313" key="2">
    <source>
        <dbReference type="EMBL" id="ETE64883.1"/>
    </source>
</evidence>
<reference evidence="2 3" key="1">
    <citation type="journal article" date="2013" name="Proc. Natl. Acad. Sci. U.S.A.">
        <title>The king cobra genome reveals dynamic gene evolution and adaptation in the snake venom system.</title>
        <authorList>
            <person name="Vonk F.J."/>
            <person name="Casewell N.R."/>
            <person name="Henkel C.V."/>
            <person name="Heimberg A.M."/>
            <person name="Jansen H.J."/>
            <person name="McCleary R.J."/>
            <person name="Kerkkamp H.M."/>
            <person name="Vos R.A."/>
            <person name="Guerreiro I."/>
            <person name="Calvete J.J."/>
            <person name="Wuster W."/>
            <person name="Woods A.E."/>
            <person name="Logan J.M."/>
            <person name="Harrison R.A."/>
            <person name="Castoe T.A."/>
            <person name="de Koning A.P."/>
            <person name="Pollock D.D."/>
            <person name="Yandell M."/>
            <person name="Calderon D."/>
            <person name="Renjifo C."/>
            <person name="Currier R.B."/>
            <person name="Salgado D."/>
            <person name="Pla D."/>
            <person name="Sanz L."/>
            <person name="Hyder A.S."/>
            <person name="Ribeiro J.M."/>
            <person name="Arntzen J.W."/>
            <person name="van den Thillart G.E."/>
            <person name="Boetzer M."/>
            <person name="Pirovano W."/>
            <person name="Dirks R.P."/>
            <person name="Spaink H.P."/>
            <person name="Duboule D."/>
            <person name="McGlinn E."/>
            <person name="Kini R.M."/>
            <person name="Richardson M.K."/>
        </authorList>
    </citation>
    <scope>NUCLEOTIDE SEQUENCE</scope>
    <source>
        <tissue evidence="2">Blood</tissue>
    </source>
</reference>
<protein>
    <submittedName>
        <fullName evidence="2">Uncharacterized protein</fullName>
    </submittedName>
</protein>
<keyword evidence="3" id="KW-1185">Reference proteome</keyword>
<evidence type="ECO:0000256" key="1">
    <source>
        <dbReference type="SAM" id="MobiDB-lite"/>
    </source>
</evidence>
<feature type="region of interest" description="Disordered" evidence="1">
    <location>
        <begin position="140"/>
        <end position="163"/>
    </location>
</feature>
<dbReference type="EMBL" id="AZIM01002069">
    <property type="protein sequence ID" value="ETE64883.1"/>
    <property type="molecule type" value="Genomic_DNA"/>
</dbReference>
<proteinExistence type="predicted"/>
<evidence type="ECO:0000313" key="3">
    <source>
        <dbReference type="Proteomes" id="UP000018936"/>
    </source>
</evidence>
<gene>
    <name evidence="2" type="ORF">L345_09347</name>
</gene>